<gene>
    <name evidence="4" type="ORF">U9M48_040987</name>
</gene>
<dbReference type="AlphaFoldDB" id="A0AAQ3UN94"/>
<dbReference type="InterPro" id="IPR036397">
    <property type="entry name" value="RNaseH_sf"/>
</dbReference>
<dbReference type="InterPro" id="IPR012337">
    <property type="entry name" value="RNaseH-like_sf"/>
</dbReference>
<evidence type="ECO:0000256" key="2">
    <source>
        <dbReference type="SAM" id="Phobius"/>
    </source>
</evidence>
<feature type="region of interest" description="Disordered" evidence="1">
    <location>
        <begin position="112"/>
        <end position="134"/>
    </location>
</feature>
<evidence type="ECO:0000313" key="4">
    <source>
        <dbReference type="EMBL" id="WVZ95191.1"/>
    </source>
</evidence>
<reference evidence="4 5" key="1">
    <citation type="submission" date="2024-02" db="EMBL/GenBank/DDBJ databases">
        <title>High-quality chromosome-scale genome assembly of Pensacola bahiagrass (Paspalum notatum Flugge var. saurae).</title>
        <authorList>
            <person name="Vega J.M."/>
            <person name="Podio M."/>
            <person name="Orjuela J."/>
            <person name="Siena L.A."/>
            <person name="Pessino S.C."/>
            <person name="Combes M.C."/>
            <person name="Mariac C."/>
            <person name="Albertini E."/>
            <person name="Pupilli F."/>
            <person name="Ortiz J.P.A."/>
            <person name="Leblanc O."/>
        </authorList>
    </citation>
    <scope>NUCLEOTIDE SEQUENCE [LARGE SCALE GENOMIC DNA]</scope>
    <source>
        <strain evidence="4">R1</strain>
        <tissue evidence="4">Leaf</tissue>
    </source>
</reference>
<evidence type="ECO:0000256" key="1">
    <source>
        <dbReference type="SAM" id="MobiDB-lite"/>
    </source>
</evidence>
<dbReference type="PANTHER" id="PTHR42648">
    <property type="entry name" value="TRANSPOSASE, PUTATIVE-RELATED"/>
    <property type="match status" value="1"/>
</dbReference>
<dbReference type="Proteomes" id="UP001341281">
    <property type="component" value="Chromosome 09"/>
</dbReference>
<dbReference type="PROSITE" id="PS50994">
    <property type="entry name" value="INTEGRASE"/>
    <property type="match status" value="1"/>
</dbReference>
<dbReference type="Gene3D" id="3.30.420.10">
    <property type="entry name" value="Ribonuclease H-like superfamily/Ribonuclease H"/>
    <property type="match status" value="1"/>
</dbReference>
<name>A0AAQ3UN94_PASNO</name>
<keyword evidence="5" id="KW-1185">Reference proteome</keyword>
<dbReference type="InterPro" id="IPR001584">
    <property type="entry name" value="Integrase_cat-core"/>
</dbReference>
<dbReference type="PANTHER" id="PTHR42648:SF28">
    <property type="entry name" value="TRANSPOSON-ENCODED PROTEIN WITH RIBONUCLEASE H-LIKE AND RETROVIRUS ZINC FINGER-LIKE DOMAINS"/>
    <property type="match status" value="1"/>
</dbReference>
<dbReference type="InterPro" id="IPR039537">
    <property type="entry name" value="Retrotran_Ty1/copia-like"/>
</dbReference>
<proteinExistence type="predicted"/>
<keyword evidence="2" id="KW-1133">Transmembrane helix</keyword>
<evidence type="ECO:0000259" key="3">
    <source>
        <dbReference type="PROSITE" id="PS50994"/>
    </source>
</evidence>
<dbReference type="SUPFAM" id="SSF53098">
    <property type="entry name" value="Ribonuclease H-like"/>
    <property type="match status" value="1"/>
</dbReference>
<sequence>MHIDLLMQLTIKKGIFDIKLRNGPSANRGNSYKRVNGGVMGNRSKGSERTEAEAVLSSPSTVLAAPTTTLPPAAPTATSVSAPAVGSTAQTGTAAALYCNYCKARTHNIEQCKKRPPRRKGGASSGAPTLHQSPPAWALDLTRCMERMERLYTAPSTPSVVPSVATCVPQPGAQSSQSSTLPWILDSGASFHMTPDSTHLCSLSPSSASLFVNTADGSLYGGLWLVLAAGSVILLVFGSLTGFVFQLLLVAGLPPLMMPQLLPHHIRGHHYYVIFIDDFSRFTWVYFLDSRAQVLTAYQAFATMFLSEQGTLPQYSCTGAHAQNGVAERKHRHLLETARVLLLSSSVLPQFWAEAVSTTVYLMNIQPSTALHGDTPLERLFGRPP</sequence>
<organism evidence="4 5">
    <name type="scientific">Paspalum notatum var. saurae</name>
    <dbReference type="NCBI Taxonomy" id="547442"/>
    <lineage>
        <taxon>Eukaryota</taxon>
        <taxon>Viridiplantae</taxon>
        <taxon>Streptophyta</taxon>
        <taxon>Embryophyta</taxon>
        <taxon>Tracheophyta</taxon>
        <taxon>Spermatophyta</taxon>
        <taxon>Magnoliopsida</taxon>
        <taxon>Liliopsida</taxon>
        <taxon>Poales</taxon>
        <taxon>Poaceae</taxon>
        <taxon>PACMAD clade</taxon>
        <taxon>Panicoideae</taxon>
        <taxon>Andropogonodae</taxon>
        <taxon>Paspaleae</taxon>
        <taxon>Paspalinae</taxon>
        <taxon>Paspalum</taxon>
    </lineage>
</organism>
<dbReference type="GO" id="GO:0015074">
    <property type="term" value="P:DNA integration"/>
    <property type="evidence" value="ECO:0007669"/>
    <property type="project" value="InterPro"/>
</dbReference>
<dbReference type="EMBL" id="CP144753">
    <property type="protein sequence ID" value="WVZ95191.1"/>
    <property type="molecule type" value="Genomic_DNA"/>
</dbReference>
<accession>A0AAQ3UN94</accession>
<evidence type="ECO:0000313" key="5">
    <source>
        <dbReference type="Proteomes" id="UP001341281"/>
    </source>
</evidence>
<protein>
    <recommendedName>
        <fullName evidence="3">Integrase catalytic domain-containing protein</fullName>
    </recommendedName>
</protein>
<feature type="domain" description="Integrase catalytic" evidence="3">
    <location>
        <begin position="201"/>
        <end position="384"/>
    </location>
</feature>
<keyword evidence="2" id="KW-0812">Transmembrane</keyword>
<keyword evidence="2" id="KW-0472">Membrane</keyword>
<dbReference type="GO" id="GO:0003676">
    <property type="term" value="F:nucleic acid binding"/>
    <property type="evidence" value="ECO:0007669"/>
    <property type="project" value="InterPro"/>
</dbReference>
<feature type="region of interest" description="Disordered" evidence="1">
    <location>
        <begin position="29"/>
        <end position="51"/>
    </location>
</feature>
<feature type="transmembrane region" description="Helical" evidence="2">
    <location>
        <begin position="223"/>
        <end position="250"/>
    </location>
</feature>